<evidence type="ECO:0000256" key="1">
    <source>
        <dbReference type="ARBA" id="ARBA00004496"/>
    </source>
</evidence>
<dbReference type="Gene3D" id="3.30.70.330">
    <property type="match status" value="1"/>
</dbReference>
<proteinExistence type="predicted"/>
<dbReference type="SMART" id="SM00360">
    <property type="entry name" value="RRM"/>
    <property type="match status" value="1"/>
</dbReference>
<gene>
    <name evidence="8" type="ORF">MNEG_4857</name>
</gene>
<evidence type="ECO:0000256" key="4">
    <source>
        <dbReference type="ARBA" id="ARBA00022884"/>
    </source>
</evidence>
<dbReference type="InterPro" id="IPR035979">
    <property type="entry name" value="RBD_domain_sf"/>
</dbReference>
<keyword evidence="9" id="KW-1185">Reference proteome</keyword>
<dbReference type="AlphaFoldDB" id="A0A0D2MJB3"/>
<keyword evidence="4 6" id="KW-0694">RNA-binding</keyword>
<dbReference type="PANTHER" id="PTHR14068">
    <property type="entry name" value="EUKARYOTIC TRANSLATION INITIATION FACTOR 3 EIF3 -RELATED"/>
    <property type="match status" value="1"/>
</dbReference>
<evidence type="ECO:0000256" key="6">
    <source>
        <dbReference type="PROSITE-ProRule" id="PRU00176"/>
    </source>
</evidence>
<organism evidence="8 9">
    <name type="scientific">Monoraphidium neglectum</name>
    <dbReference type="NCBI Taxonomy" id="145388"/>
    <lineage>
        <taxon>Eukaryota</taxon>
        <taxon>Viridiplantae</taxon>
        <taxon>Chlorophyta</taxon>
        <taxon>core chlorophytes</taxon>
        <taxon>Chlorophyceae</taxon>
        <taxon>CS clade</taxon>
        <taxon>Sphaeropleales</taxon>
        <taxon>Selenastraceae</taxon>
        <taxon>Monoraphidium</taxon>
    </lineage>
</organism>
<dbReference type="GeneID" id="25737734"/>
<keyword evidence="5" id="KW-0648">Protein biosynthesis</keyword>
<dbReference type="InterPro" id="IPR012677">
    <property type="entry name" value="Nucleotide-bd_a/b_plait_sf"/>
</dbReference>
<sequence>MATTVDAIDPLKLAAQLFRDQPAGFPFEGFDVEELILPDGDDMDIRSDEDESEEEELETASGFGSVIVVDNLPSVPEEKYEKLVNVLKKIYGQIGNIRDGGVYMPKDANKVSKGYAFIEFSHPMEAQAARAQTAGYQLDKNHRFNVTLFDDFERYARVPDEYVAPEDKAFAPQARGA</sequence>
<dbReference type="OrthoDB" id="10250414at2759"/>
<dbReference type="FunFam" id="3.30.70.330:FF:000235">
    <property type="entry name" value="Eukaryotic translation initiation factor 3 subunit B"/>
    <property type="match status" value="1"/>
</dbReference>
<dbReference type="InterPro" id="IPR034363">
    <property type="entry name" value="eIF3B_RRM"/>
</dbReference>
<dbReference type="SUPFAM" id="SSF54928">
    <property type="entry name" value="RNA-binding domain, RBD"/>
    <property type="match status" value="1"/>
</dbReference>
<name>A0A0D2MJB3_9CHLO</name>
<dbReference type="KEGG" id="mng:MNEG_4857"/>
<evidence type="ECO:0000259" key="7">
    <source>
        <dbReference type="PROSITE" id="PS50102"/>
    </source>
</evidence>
<accession>A0A0D2MJB3</accession>
<dbReference type="Pfam" id="PF00076">
    <property type="entry name" value="RRM_1"/>
    <property type="match status" value="1"/>
</dbReference>
<reference evidence="8 9" key="1">
    <citation type="journal article" date="2013" name="BMC Genomics">
        <title>Reconstruction of the lipid metabolism for the microalga Monoraphidium neglectum from its genome sequence reveals characteristics suitable for biofuel production.</title>
        <authorList>
            <person name="Bogen C."/>
            <person name="Al-Dilaimi A."/>
            <person name="Albersmeier A."/>
            <person name="Wichmann J."/>
            <person name="Grundmann M."/>
            <person name="Rupp O."/>
            <person name="Lauersen K.J."/>
            <person name="Blifernez-Klassen O."/>
            <person name="Kalinowski J."/>
            <person name="Goesmann A."/>
            <person name="Mussgnug J.H."/>
            <person name="Kruse O."/>
        </authorList>
    </citation>
    <scope>NUCLEOTIDE SEQUENCE [LARGE SCALE GENOMIC DNA]</scope>
    <source>
        <strain evidence="8 9">SAG 48.87</strain>
    </source>
</reference>
<dbReference type="Proteomes" id="UP000054498">
    <property type="component" value="Unassembled WGS sequence"/>
</dbReference>
<dbReference type="CDD" id="cd12278">
    <property type="entry name" value="RRM_eIF3B"/>
    <property type="match status" value="1"/>
</dbReference>
<dbReference type="PROSITE" id="PS50102">
    <property type="entry name" value="RRM"/>
    <property type="match status" value="1"/>
</dbReference>
<keyword evidence="3 8" id="KW-0396">Initiation factor</keyword>
<dbReference type="PANTHER" id="PTHR14068:SF0">
    <property type="entry name" value="EUKARYOTIC TRANSLATION INITIATION FACTOR 3 SUBUNIT B"/>
    <property type="match status" value="1"/>
</dbReference>
<feature type="domain" description="RRM" evidence="7">
    <location>
        <begin position="65"/>
        <end position="151"/>
    </location>
</feature>
<evidence type="ECO:0000256" key="3">
    <source>
        <dbReference type="ARBA" id="ARBA00022540"/>
    </source>
</evidence>
<dbReference type="EMBL" id="KK100915">
    <property type="protein sequence ID" value="KIZ03095.1"/>
    <property type="molecule type" value="Genomic_DNA"/>
</dbReference>
<keyword evidence="2" id="KW-0963">Cytoplasm</keyword>
<dbReference type="GO" id="GO:0031369">
    <property type="term" value="F:translation initiation factor binding"/>
    <property type="evidence" value="ECO:0007669"/>
    <property type="project" value="InterPro"/>
</dbReference>
<evidence type="ECO:0000313" key="8">
    <source>
        <dbReference type="EMBL" id="KIZ03095.1"/>
    </source>
</evidence>
<dbReference type="GO" id="GO:0003723">
    <property type="term" value="F:RNA binding"/>
    <property type="evidence" value="ECO:0007669"/>
    <property type="project" value="UniProtKB-UniRule"/>
</dbReference>
<dbReference type="RefSeq" id="XP_013902114.1">
    <property type="nucleotide sequence ID" value="XM_014046660.1"/>
</dbReference>
<protein>
    <submittedName>
        <fullName evidence="8">Eukaryotic translation initiation factor 3 subunit B</fullName>
    </submittedName>
</protein>
<evidence type="ECO:0000313" key="9">
    <source>
        <dbReference type="Proteomes" id="UP000054498"/>
    </source>
</evidence>
<dbReference type="InterPro" id="IPR000504">
    <property type="entry name" value="RRM_dom"/>
</dbReference>
<dbReference type="GO" id="GO:0003743">
    <property type="term" value="F:translation initiation factor activity"/>
    <property type="evidence" value="ECO:0007669"/>
    <property type="project" value="UniProtKB-KW"/>
</dbReference>
<dbReference type="GO" id="GO:0005852">
    <property type="term" value="C:eukaryotic translation initiation factor 3 complex"/>
    <property type="evidence" value="ECO:0007669"/>
    <property type="project" value="InterPro"/>
</dbReference>
<evidence type="ECO:0000256" key="2">
    <source>
        <dbReference type="ARBA" id="ARBA00022490"/>
    </source>
</evidence>
<dbReference type="STRING" id="145388.A0A0D2MJB3"/>
<dbReference type="InterPro" id="IPR011400">
    <property type="entry name" value="EIF3B"/>
</dbReference>
<comment type="subcellular location">
    <subcellularLocation>
        <location evidence="1">Cytoplasm</location>
    </subcellularLocation>
</comment>
<evidence type="ECO:0000256" key="5">
    <source>
        <dbReference type="ARBA" id="ARBA00022917"/>
    </source>
</evidence>